<feature type="region of interest" description="Disordered" evidence="1">
    <location>
        <begin position="1"/>
        <end position="21"/>
    </location>
</feature>
<feature type="compositionally biased region" description="Basic and acidic residues" evidence="1">
    <location>
        <begin position="8"/>
        <end position="21"/>
    </location>
</feature>
<name>A0A8T1U6E9_9STRA</name>
<dbReference type="EMBL" id="JAENGZ010000677">
    <property type="protein sequence ID" value="KAG6955397.1"/>
    <property type="molecule type" value="Genomic_DNA"/>
</dbReference>
<comment type="caution">
    <text evidence="2">The sequence shown here is derived from an EMBL/GenBank/DDBJ whole genome shotgun (WGS) entry which is preliminary data.</text>
</comment>
<evidence type="ECO:0000313" key="3">
    <source>
        <dbReference type="Proteomes" id="UP000688947"/>
    </source>
</evidence>
<proteinExistence type="predicted"/>
<reference evidence="2" key="1">
    <citation type="submission" date="2021-01" db="EMBL/GenBank/DDBJ databases">
        <title>Phytophthora aleatoria, a newly-described species from Pinus radiata is distinct from Phytophthora cactorum isolates based on comparative genomics.</title>
        <authorList>
            <person name="Mcdougal R."/>
            <person name="Panda P."/>
            <person name="Williams N."/>
            <person name="Studholme D.J."/>
        </authorList>
    </citation>
    <scope>NUCLEOTIDE SEQUENCE</scope>
    <source>
        <strain evidence="2">NZFS 3830</strain>
    </source>
</reference>
<gene>
    <name evidence="2" type="ORF">JG687_00011231</name>
</gene>
<dbReference type="AlphaFoldDB" id="A0A8T1U6E9"/>
<sequence>MSAAGPAEGHETEVRFTTAGDERASRLVGVRRLSSTSLRFTDMGMVCCRV</sequence>
<organism evidence="2 3">
    <name type="scientific">Phytophthora cactorum</name>
    <dbReference type="NCBI Taxonomy" id="29920"/>
    <lineage>
        <taxon>Eukaryota</taxon>
        <taxon>Sar</taxon>
        <taxon>Stramenopiles</taxon>
        <taxon>Oomycota</taxon>
        <taxon>Peronosporomycetes</taxon>
        <taxon>Peronosporales</taxon>
        <taxon>Peronosporaceae</taxon>
        <taxon>Phytophthora</taxon>
    </lineage>
</organism>
<accession>A0A8T1U6E9</accession>
<protein>
    <submittedName>
        <fullName evidence="2">Uncharacterized protein</fullName>
    </submittedName>
</protein>
<evidence type="ECO:0000256" key="1">
    <source>
        <dbReference type="SAM" id="MobiDB-lite"/>
    </source>
</evidence>
<dbReference type="Proteomes" id="UP000688947">
    <property type="component" value="Unassembled WGS sequence"/>
</dbReference>
<evidence type="ECO:0000313" key="2">
    <source>
        <dbReference type="EMBL" id="KAG6955397.1"/>
    </source>
</evidence>